<organism evidence="1 2">
    <name type="scientific">Ditylenchus destructor</name>
    <dbReference type="NCBI Taxonomy" id="166010"/>
    <lineage>
        <taxon>Eukaryota</taxon>
        <taxon>Metazoa</taxon>
        <taxon>Ecdysozoa</taxon>
        <taxon>Nematoda</taxon>
        <taxon>Chromadorea</taxon>
        <taxon>Rhabditida</taxon>
        <taxon>Tylenchina</taxon>
        <taxon>Tylenchomorpha</taxon>
        <taxon>Sphaerularioidea</taxon>
        <taxon>Anguinidae</taxon>
        <taxon>Anguininae</taxon>
        <taxon>Ditylenchus</taxon>
    </lineage>
</organism>
<keyword evidence="2" id="KW-1185">Reference proteome</keyword>
<accession>A0AAD4MMG7</accession>
<dbReference type="AlphaFoldDB" id="A0AAD4MMG7"/>
<proteinExistence type="predicted"/>
<protein>
    <submittedName>
        <fullName evidence="1">Uncharacterized protein</fullName>
    </submittedName>
</protein>
<name>A0AAD4MMG7_9BILA</name>
<reference evidence="1" key="1">
    <citation type="submission" date="2022-01" db="EMBL/GenBank/DDBJ databases">
        <title>Genome Sequence Resource for Two Populations of Ditylenchus destructor, the Migratory Endoparasitic Phytonematode.</title>
        <authorList>
            <person name="Zhang H."/>
            <person name="Lin R."/>
            <person name="Xie B."/>
        </authorList>
    </citation>
    <scope>NUCLEOTIDE SEQUENCE</scope>
    <source>
        <strain evidence="1">BazhouSP</strain>
    </source>
</reference>
<evidence type="ECO:0000313" key="2">
    <source>
        <dbReference type="Proteomes" id="UP001201812"/>
    </source>
</evidence>
<dbReference type="Proteomes" id="UP001201812">
    <property type="component" value="Unassembled WGS sequence"/>
</dbReference>
<sequence>MYLSFYRKRSRPWQAQNGEQIASAQNEDEENEKAVANVHCKETTIPRWNPTENILQDMKANTHLRRPTAHTVQTRDAQLSGLPTWAIVGIEPGLADWKAEA</sequence>
<evidence type="ECO:0000313" key="1">
    <source>
        <dbReference type="EMBL" id="KAI1695551.1"/>
    </source>
</evidence>
<dbReference type="EMBL" id="JAKKPZ010000393">
    <property type="protein sequence ID" value="KAI1695551.1"/>
    <property type="molecule type" value="Genomic_DNA"/>
</dbReference>
<comment type="caution">
    <text evidence="1">The sequence shown here is derived from an EMBL/GenBank/DDBJ whole genome shotgun (WGS) entry which is preliminary data.</text>
</comment>
<gene>
    <name evidence="1" type="ORF">DdX_19523</name>
</gene>